<evidence type="ECO:0000259" key="4">
    <source>
        <dbReference type="Pfam" id="PF00144"/>
    </source>
</evidence>
<dbReference type="EMBL" id="JALAAR010000024">
    <property type="protein sequence ID" value="MEH8019318.1"/>
    <property type="molecule type" value="Genomic_DNA"/>
</dbReference>
<keyword evidence="2" id="KW-0472">Membrane</keyword>
<keyword evidence="5" id="KW-0378">Hydrolase</keyword>
<accession>A0ABU8CBS5</accession>
<feature type="chain" id="PRO_5046316704" evidence="3">
    <location>
        <begin position="21"/>
        <end position="467"/>
    </location>
</feature>
<evidence type="ECO:0000256" key="3">
    <source>
        <dbReference type="SAM" id="SignalP"/>
    </source>
</evidence>
<sequence>MKQVYFSLLVISLTLLPLRAEPNGAAPDAVVSDTVVSDIVQQYQQLNWFSGSVLVVKDNKVVTALAGGYANDEAQIPITMQTRFDIGSVQKDLTAVLVLQAVDKKLLRLDDTLNKFSLGFANELVNNITVQHLLEHRSGFADIFTAEYRQNPAAFDSAEKKLTILKNTPLLFEPGTDRRYSNYGYIVLGAILEKISGKSYWNLLEQNILVPARTTLTTEQLGQSAALATPYHFNADAKRIAVAANEQEHKSAAGGGQMNVFELYGFYQQLFKAKRLLSAAALQHFRALQKDQQHWVAFGGGKGVSTAVELDFANDVWLLVLANTDRLVAEEISMRLHSVFCSGTYPEIKPPPVIFSWQLYQQLGDKAFKAQFESAYKDAGYQTFAGKVITDLARELVAAGDAQSAIPLFAYLTERYPTSPEVFDGLAFGYFSAGLKAEARSAFDQATALKPGFNSQFNANNYKADGN</sequence>
<dbReference type="RefSeq" id="WP_335737715.1">
    <property type="nucleotide sequence ID" value="NZ_JALAAR010000024.1"/>
</dbReference>
<reference evidence="5 6" key="1">
    <citation type="journal article" date="2023" name="Ecotoxicol. Environ. Saf.">
        <title>Mercury remediation potential of mercury-resistant strain Rheinheimera metallidurans sp. nov. isolated from a municipal waste dumping site.</title>
        <authorList>
            <person name="Yadav V."/>
            <person name="Manjhi A."/>
            <person name="Vadakedath N."/>
        </authorList>
    </citation>
    <scope>NUCLEOTIDE SEQUENCE [LARGE SCALE GENOMIC DNA]</scope>
    <source>
        <strain evidence="5 6">E-49</strain>
    </source>
</reference>
<protein>
    <submittedName>
        <fullName evidence="5">Serine hydrolase</fullName>
    </submittedName>
</protein>
<name>A0ABU8CBS5_9GAMM</name>
<dbReference type="PANTHER" id="PTHR46825:SF11">
    <property type="entry name" value="PENICILLIN-BINDING PROTEIN 4"/>
    <property type="match status" value="1"/>
</dbReference>
<dbReference type="GO" id="GO:0016787">
    <property type="term" value="F:hydrolase activity"/>
    <property type="evidence" value="ECO:0007669"/>
    <property type="project" value="UniProtKB-KW"/>
</dbReference>
<comment type="caution">
    <text evidence="5">The sequence shown here is derived from an EMBL/GenBank/DDBJ whole genome shotgun (WGS) entry which is preliminary data.</text>
</comment>
<evidence type="ECO:0000256" key="2">
    <source>
        <dbReference type="ARBA" id="ARBA00023136"/>
    </source>
</evidence>
<dbReference type="InterPro" id="IPR050491">
    <property type="entry name" value="AmpC-like"/>
</dbReference>
<keyword evidence="3" id="KW-0732">Signal</keyword>
<dbReference type="SUPFAM" id="SSF56601">
    <property type="entry name" value="beta-lactamase/transpeptidase-like"/>
    <property type="match status" value="1"/>
</dbReference>
<organism evidence="5 6">
    <name type="scientific">Rheinheimera muenzenbergensis</name>
    <dbReference type="NCBI Taxonomy" id="1193628"/>
    <lineage>
        <taxon>Bacteria</taxon>
        <taxon>Pseudomonadati</taxon>
        <taxon>Pseudomonadota</taxon>
        <taxon>Gammaproteobacteria</taxon>
        <taxon>Chromatiales</taxon>
        <taxon>Chromatiaceae</taxon>
        <taxon>Rheinheimera</taxon>
    </lineage>
</organism>
<feature type="domain" description="Beta-lactamase-related" evidence="4">
    <location>
        <begin position="40"/>
        <end position="297"/>
    </location>
</feature>
<comment type="subcellular location">
    <subcellularLocation>
        <location evidence="1">Membrane</location>
    </subcellularLocation>
</comment>
<gene>
    <name evidence="5" type="ORF">MN202_18945</name>
</gene>
<evidence type="ECO:0000313" key="6">
    <source>
        <dbReference type="Proteomes" id="UP001375382"/>
    </source>
</evidence>
<dbReference type="Proteomes" id="UP001375382">
    <property type="component" value="Unassembled WGS sequence"/>
</dbReference>
<dbReference type="Pfam" id="PF00144">
    <property type="entry name" value="Beta-lactamase"/>
    <property type="match status" value="1"/>
</dbReference>
<dbReference type="Gene3D" id="1.25.40.10">
    <property type="entry name" value="Tetratricopeptide repeat domain"/>
    <property type="match status" value="1"/>
</dbReference>
<keyword evidence="6" id="KW-1185">Reference proteome</keyword>
<dbReference type="InterPro" id="IPR001466">
    <property type="entry name" value="Beta-lactam-related"/>
</dbReference>
<feature type="signal peptide" evidence="3">
    <location>
        <begin position="1"/>
        <end position="20"/>
    </location>
</feature>
<dbReference type="InterPro" id="IPR012338">
    <property type="entry name" value="Beta-lactam/transpept-like"/>
</dbReference>
<evidence type="ECO:0000313" key="5">
    <source>
        <dbReference type="EMBL" id="MEH8019318.1"/>
    </source>
</evidence>
<evidence type="ECO:0000256" key="1">
    <source>
        <dbReference type="ARBA" id="ARBA00004370"/>
    </source>
</evidence>
<dbReference type="InterPro" id="IPR011990">
    <property type="entry name" value="TPR-like_helical_dom_sf"/>
</dbReference>
<dbReference type="PANTHER" id="PTHR46825">
    <property type="entry name" value="D-ALANYL-D-ALANINE-CARBOXYPEPTIDASE/ENDOPEPTIDASE AMPH"/>
    <property type="match status" value="1"/>
</dbReference>
<proteinExistence type="predicted"/>
<dbReference type="Gene3D" id="3.40.710.10">
    <property type="entry name" value="DD-peptidase/beta-lactamase superfamily"/>
    <property type="match status" value="1"/>
</dbReference>
<dbReference type="SUPFAM" id="SSF48452">
    <property type="entry name" value="TPR-like"/>
    <property type="match status" value="1"/>
</dbReference>